<dbReference type="Pfam" id="PF00188">
    <property type="entry name" value="CAP"/>
    <property type="match status" value="1"/>
</dbReference>
<name>A0A9X4ABZ2_LACAM</name>
<dbReference type="AlphaFoldDB" id="A0A9X4ABZ2"/>
<evidence type="ECO:0000313" key="5">
    <source>
        <dbReference type="Proteomes" id="UP001141981"/>
    </source>
</evidence>
<gene>
    <name evidence="4" type="ORF">ODU72_09790</name>
</gene>
<dbReference type="Pfam" id="PF03217">
    <property type="entry name" value="SlpA"/>
    <property type="match status" value="1"/>
</dbReference>
<reference evidence="4" key="2">
    <citation type="submission" date="2022-10" db="EMBL/GenBank/DDBJ databases">
        <authorList>
            <person name="Kostovova I."/>
            <person name="Moravkova M."/>
            <person name="Pechar R."/>
        </authorList>
    </citation>
    <scope>NUCLEOTIDE SEQUENCE</scope>
    <source>
        <strain evidence="4">M490A</strain>
    </source>
</reference>
<evidence type="ECO:0000259" key="2">
    <source>
        <dbReference type="Pfam" id="PF00188"/>
    </source>
</evidence>
<evidence type="ECO:0000313" key="4">
    <source>
        <dbReference type="EMBL" id="MDB6258941.1"/>
    </source>
</evidence>
<comment type="caution">
    <text evidence="4">The sequence shown here is derived from an EMBL/GenBank/DDBJ whole genome shotgun (WGS) entry which is preliminary data.</text>
</comment>
<accession>A0A9X4ABZ2</accession>
<dbReference type="SUPFAM" id="SSF55797">
    <property type="entry name" value="PR-1-like"/>
    <property type="match status" value="1"/>
</dbReference>
<dbReference type="RefSeq" id="WP_271880876.1">
    <property type="nucleotide sequence ID" value="NZ_JAOTGT010000013.1"/>
</dbReference>
<evidence type="ECO:0000259" key="3">
    <source>
        <dbReference type="Pfam" id="PF03217"/>
    </source>
</evidence>
<dbReference type="Gene3D" id="3.40.33.10">
    <property type="entry name" value="CAP"/>
    <property type="match status" value="1"/>
</dbReference>
<feature type="compositionally biased region" description="Polar residues" evidence="1">
    <location>
        <begin position="205"/>
        <end position="216"/>
    </location>
</feature>
<dbReference type="InterPro" id="IPR014044">
    <property type="entry name" value="CAP_dom"/>
</dbReference>
<proteinExistence type="predicted"/>
<feature type="region of interest" description="Disordered" evidence="1">
    <location>
        <begin position="167"/>
        <end position="216"/>
    </location>
</feature>
<protein>
    <submittedName>
        <fullName evidence="4">SLAP domain-containing protein</fullName>
    </submittedName>
</protein>
<dbReference type="InterPro" id="IPR035940">
    <property type="entry name" value="CAP_sf"/>
</dbReference>
<dbReference type="Proteomes" id="UP001141981">
    <property type="component" value="Unassembled WGS sequence"/>
</dbReference>
<dbReference type="CDD" id="cd05379">
    <property type="entry name" value="CAP_bacterial"/>
    <property type="match status" value="1"/>
</dbReference>
<sequence>MFNNKKSLVKLTAGIGLSTALLLGGSVTSNVFPSSTVEAASSYKVTLRHNAYVYNYKGYRIRKASLKKGKILKVYRSKNINGKKYLYIGKHQYIKSANASKYNSKNQQANAKSYLFTVKVNPGSDLYTAPNGDLSNWSMENTQRVYAVTTDSKGETWYKLAKNNWIKSTDTNKPQNNTATITNKSSSNQAVSNSKNQTNEEKSKTNNSPTSKPKITNVQTLATPQYASEIAQSFITQLNEVRQKMGKGTLSLDANINDFANIRSNELLTQFSHVRPDGSSFNYSECCSMEMIDKNTTPSQAAKKVLDHFLYEDASWNWEHRNILLDNDCNKIGVGVSWEPKPGTSWNNYRFPEYMGFRMAVDMK</sequence>
<feature type="compositionally biased region" description="Polar residues" evidence="1">
    <location>
        <begin position="167"/>
        <end position="197"/>
    </location>
</feature>
<dbReference type="InterPro" id="IPR024968">
    <property type="entry name" value="SlpA_C_lactobacillus"/>
</dbReference>
<evidence type="ECO:0000256" key="1">
    <source>
        <dbReference type="SAM" id="MobiDB-lite"/>
    </source>
</evidence>
<reference evidence="4" key="1">
    <citation type="journal article" date="2022" name="Microorganisms">
        <title>Antibiotic Susceptibility, Resistance Gene Determinants and Corresponding Genomic Regions in Lactobacillus amylovorus Isolates Derived from Wild Boars and Domestic Pigs.</title>
        <authorList>
            <person name="Moravkova M."/>
            <person name="Kostovova I."/>
            <person name="Kavanova K."/>
            <person name="Pechar R."/>
            <person name="Stanek S."/>
            <person name="Brychta A."/>
            <person name="Zeman M."/>
            <person name="Kubasova T."/>
        </authorList>
    </citation>
    <scope>NUCLEOTIDE SEQUENCE</scope>
    <source>
        <strain evidence="4">M490A</strain>
    </source>
</reference>
<dbReference type="EMBL" id="JAOTGY010000028">
    <property type="protein sequence ID" value="MDB6258941.1"/>
    <property type="molecule type" value="Genomic_DNA"/>
</dbReference>
<feature type="domain" description="S-layer protein C-terminal" evidence="3">
    <location>
        <begin position="40"/>
        <end position="96"/>
    </location>
</feature>
<organism evidence="4 5">
    <name type="scientific">Lactobacillus amylovorus</name>
    <dbReference type="NCBI Taxonomy" id="1604"/>
    <lineage>
        <taxon>Bacteria</taxon>
        <taxon>Bacillati</taxon>
        <taxon>Bacillota</taxon>
        <taxon>Bacilli</taxon>
        <taxon>Lactobacillales</taxon>
        <taxon>Lactobacillaceae</taxon>
        <taxon>Lactobacillus</taxon>
    </lineage>
</organism>
<feature type="domain" description="SCP" evidence="2">
    <location>
        <begin position="238"/>
        <end position="337"/>
    </location>
</feature>